<dbReference type="RefSeq" id="WP_057940977.1">
    <property type="nucleotide sequence ID" value="NZ_ACJX03000001.1"/>
</dbReference>
<dbReference type="AlphaFoldDB" id="A0A0T5XD71"/>
<dbReference type="eggNOG" id="COG0002">
    <property type="taxonomic scope" value="Bacteria"/>
</dbReference>
<evidence type="ECO:0000313" key="6">
    <source>
        <dbReference type="EMBL" id="KRT36317.1"/>
    </source>
</evidence>
<dbReference type="SUPFAM" id="SSF51735">
    <property type="entry name" value="NAD(P)-binding Rossmann-fold domains"/>
    <property type="match status" value="1"/>
</dbReference>
<proteinExistence type="inferred from homology"/>
<dbReference type="UniPathway" id="UPA00068">
    <property type="reaction ID" value="UER00108"/>
</dbReference>
<comment type="subcellular location">
    <subcellularLocation>
        <location evidence="4">Cytoplasm</location>
    </subcellularLocation>
</comment>
<sequence length="349" mass="38744">MKMTFKAAVWGASGMAGGEVLRILARHPDIKVECAVSKNKKGQFIWQTHPHLRDEYGDLTFCDHDEAFLKEADIVFLAVPHGTAVSVIEKYLEKGTKVVDLSADVRLYSAKDYEKWYGSPHPNPDLLISAVYGLPELHGKEIKESNLVSGVGCNAACCILGLFPLAREGLIEEIRIEVRVGSSEAGATPTLGSHHPYRSRTLRVYEPFRHRHLAEILQELSLEEDAVTMTMTAVEIVRGAQMLAHIRLSEKVREGEIWRLYKNAYRDKPFLQLCPAKPAHLRLPEPKMVTGSNQAMTGFTLHEDGRRMLVVTAIDNLMKGAAGTAVQASNLMLGLNETEGLTMMPVYPV</sequence>
<dbReference type="GO" id="GO:0070401">
    <property type="term" value="F:NADP+ binding"/>
    <property type="evidence" value="ECO:0007669"/>
    <property type="project" value="InterPro"/>
</dbReference>
<evidence type="ECO:0000259" key="5">
    <source>
        <dbReference type="SMART" id="SM00859"/>
    </source>
</evidence>
<dbReference type="Proteomes" id="UP000005273">
    <property type="component" value="Unassembled WGS sequence"/>
</dbReference>
<gene>
    <name evidence="4" type="primary">argC</name>
    <name evidence="6" type="ORF">HMPREF1705_03593</name>
</gene>
<dbReference type="Pfam" id="PF22698">
    <property type="entry name" value="Semialdhyde_dhC_1"/>
    <property type="match status" value="1"/>
</dbReference>
<dbReference type="CDD" id="cd23939">
    <property type="entry name" value="AGPR_1_C_LysY"/>
    <property type="match status" value="1"/>
</dbReference>
<dbReference type="InterPro" id="IPR058924">
    <property type="entry name" value="AGPR_dimerisation_dom"/>
</dbReference>
<keyword evidence="3 4" id="KW-0560">Oxidoreductase</keyword>
<evidence type="ECO:0000313" key="7">
    <source>
        <dbReference type="Proteomes" id="UP000005273"/>
    </source>
</evidence>
<dbReference type="CDD" id="cd17895">
    <property type="entry name" value="AGPR_1_N"/>
    <property type="match status" value="1"/>
</dbReference>
<dbReference type="Pfam" id="PF01118">
    <property type="entry name" value="Semialdhyde_dh"/>
    <property type="match status" value="1"/>
</dbReference>
<dbReference type="EMBL" id="ACJX03000001">
    <property type="protein sequence ID" value="KRT36317.1"/>
    <property type="molecule type" value="Genomic_DNA"/>
</dbReference>
<feature type="domain" description="Semialdehyde dehydrogenase NAD-binding" evidence="5">
    <location>
        <begin position="6"/>
        <end position="145"/>
    </location>
</feature>
<keyword evidence="1 4" id="KW-0028">Amino-acid biosynthesis</keyword>
<dbReference type="NCBIfam" id="TIGR01850">
    <property type="entry name" value="argC"/>
    <property type="match status" value="1"/>
</dbReference>
<keyword evidence="7" id="KW-1185">Reference proteome</keyword>
<dbReference type="Gene3D" id="3.30.360.10">
    <property type="entry name" value="Dihydrodipicolinate Reductase, domain 2"/>
    <property type="match status" value="1"/>
</dbReference>
<dbReference type="InterPro" id="IPR036291">
    <property type="entry name" value="NAD(P)-bd_dom_sf"/>
</dbReference>
<evidence type="ECO:0000256" key="1">
    <source>
        <dbReference type="ARBA" id="ARBA00022605"/>
    </source>
</evidence>
<dbReference type="GO" id="GO:0005737">
    <property type="term" value="C:cytoplasm"/>
    <property type="evidence" value="ECO:0007669"/>
    <property type="project" value="UniProtKB-SubCell"/>
</dbReference>
<dbReference type="InterPro" id="IPR050085">
    <property type="entry name" value="AGPR"/>
</dbReference>
<organism evidence="6 7">
    <name type="scientific">Acetomicrobium hydrogeniformans ATCC BAA-1850</name>
    <dbReference type="NCBI Taxonomy" id="592015"/>
    <lineage>
        <taxon>Bacteria</taxon>
        <taxon>Thermotogati</taxon>
        <taxon>Synergistota</taxon>
        <taxon>Synergistia</taxon>
        <taxon>Synergistales</taxon>
        <taxon>Acetomicrobiaceae</taxon>
        <taxon>Acetomicrobium</taxon>
    </lineage>
</organism>
<dbReference type="EC" id="1.2.1.38" evidence="4"/>
<reference evidence="7" key="1">
    <citation type="submission" date="2012-09" db="EMBL/GenBank/DDBJ databases">
        <authorList>
            <person name="Weinstock G."/>
            <person name="Sodergren E."/>
            <person name="Clifton S."/>
            <person name="Fulton L."/>
            <person name="Fulton B."/>
            <person name="Courtney L."/>
            <person name="Fronick C."/>
            <person name="Harrison M."/>
            <person name="Strong C."/>
            <person name="Farmer C."/>
            <person name="Delehaunty K."/>
            <person name="Markovic C."/>
            <person name="Hall O."/>
            <person name="Minx P."/>
            <person name="Tomlinson C."/>
            <person name="Mitreva M."/>
            <person name="Nelson J."/>
            <person name="Hou S."/>
            <person name="Wollam A."/>
            <person name="Pepin K.H."/>
            <person name="Johnson M."/>
            <person name="Bhonagiri V."/>
            <person name="Nash W.E."/>
            <person name="Suruliraj S."/>
            <person name="Warren W."/>
            <person name="Chinwalla A."/>
            <person name="Mardis E.R."/>
            <person name="Wilson R.K."/>
        </authorList>
    </citation>
    <scope>NUCLEOTIDE SEQUENCE [LARGE SCALE GENOMIC DNA]</scope>
    <source>
        <strain evidence="7">OS1</strain>
    </source>
</reference>
<feature type="active site" evidence="4">
    <location>
        <position position="153"/>
    </location>
</feature>
<dbReference type="Gene3D" id="3.40.50.720">
    <property type="entry name" value="NAD(P)-binding Rossmann-like Domain"/>
    <property type="match status" value="1"/>
</dbReference>
<dbReference type="SMART" id="SM00859">
    <property type="entry name" value="Semialdhyde_dh"/>
    <property type="match status" value="1"/>
</dbReference>
<keyword evidence="4" id="KW-0055">Arginine biosynthesis</keyword>
<comment type="similarity">
    <text evidence="4">Belongs to the NAGSA dehydrogenase family. Type 1 subfamily.</text>
</comment>
<evidence type="ECO:0000256" key="3">
    <source>
        <dbReference type="ARBA" id="ARBA00023002"/>
    </source>
</evidence>
<protein>
    <recommendedName>
        <fullName evidence="4">N-acetyl-gamma-glutamyl-phosphate reductase</fullName>
        <shortName evidence="4">AGPR</shortName>
        <ecNumber evidence="4">1.2.1.38</ecNumber>
    </recommendedName>
    <alternativeName>
        <fullName evidence="4">N-acetyl-glutamate semialdehyde dehydrogenase</fullName>
        <shortName evidence="4">NAGSA dehydrogenase</shortName>
    </alternativeName>
</protein>
<dbReference type="STRING" id="592015.HMPREF1705_03593"/>
<evidence type="ECO:0000256" key="2">
    <source>
        <dbReference type="ARBA" id="ARBA00022857"/>
    </source>
</evidence>
<comment type="caution">
    <text evidence="6">The sequence shown here is derived from an EMBL/GenBank/DDBJ whole genome shotgun (WGS) entry which is preliminary data.</text>
</comment>
<evidence type="ECO:0000256" key="4">
    <source>
        <dbReference type="HAMAP-Rule" id="MF_00150"/>
    </source>
</evidence>
<dbReference type="InterPro" id="IPR000706">
    <property type="entry name" value="AGPR_type-1"/>
</dbReference>
<comment type="pathway">
    <text evidence="4">Amino-acid biosynthesis; L-arginine biosynthesis; N(2)-acetyl-L-ornithine from L-glutamate: step 3/4.</text>
</comment>
<dbReference type="OrthoDB" id="9801289at2"/>
<dbReference type="HAMAP" id="MF_00150">
    <property type="entry name" value="ArgC_type1"/>
    <property type="match status" value="1"/>
</dbReference>
<dbReference type="GO" id="GO:0003942">
    <property type="term" value="F:N-acetyl-gamma-glutamyl-phosphate reductase activity"/>
    <property type="evidence" value="ECO:0007669"/>
    <property type="project" value="UniProtKB-UniRule"/>
</dbReference>
<dbReference type="GO" id="GO:0006526">
    <property type="term" value="P:L-arginine biosynthetic process"/>
    <property type="evidence" value="ECO:0007669"/>
    <property type="project" value="UniProtKB-UniRule"/>
</dbReference>
<dbReference type="InterPro" id="IPR000534">
    <property type="entry name" value="Semialdehyde_DH_NAD-bd"/>
</dbReference>
<dbReference type="SUPFAM" id="SSF55347">
    <property type="entry name" value="Glyceraldehyde-3-phosphate dehydrogenase-like, C-terminal domain"/>
    <property type="match status" value="1"/>
</dbReference>
<name>A0A0T5XD71_9BACT</name>
<keyword evidence="2 4" id="KW-0521">NADP</keyword>
<dbReference type="GO" id="GO:0051287">
    <property type="term" value="F:NAD binding"/>
    <property type="evidence" value="ECO:0007669"/>
    <property type="project" value="InterPro"/>
</dbReference>
<comment type="catalytic activity">
    <reaction evidence="4">
        <text>N-acetyl-L-glutamate 5-semialdehyde + phosphate + NADP(+) = N-acetyl-L-glutamyl 5-phosphate + NADPH + H(+)</text>
        <dbReference type="Rhea" id="RHEA:21588"/>
        <dbReference type="ChEBI" id="CHEBI:15378"/>
        <dbReference type="ChEBI" id="CHEBI:29123"/>
        <dbReference type="ChEBI" id="CHEBI:43474"/>
        <dbReference type="ChEBI" id="CHEBI:57783"/>
        <dbReference type="ChEBI" id="CHEBI:57936"/>
        <dbReference type="ChEBI" id="CHEBI:58349"/>
        <dbReference type="EC" id="1.2.1.38"/>
    </reaction>
</comment>
<dbReference type="PANTHER" id="PTHR32338">
    <property type="entry name" value="N-ACETYL-GAMMA-GLUTAMYL-PHOSPHATE REDUCTASE, CHLOROPLASTIC-RELATED-RELATED"/>
    <property type="match status" value="1"/>
</dbReference>
<dbReference type="PANTHER" id="PTHR32338:SF11">
    <property type="entry name" value="[LYSW]-L-2-AMINOADIPATE_[LYSW]-L-GLUTAMATE PHOSPHATE REDUCTASE-RELATED"/>
    <property type="match status" value="1"/>
</dbReference>
<accession>A0A0T5XD71</accession>
<keyword evidence="4" id="KW-0963">Cytoplasm</keyword>
<comment type="function">
    <text evidence="4">Catalyzes the NADPH-dependent reduction of N-acetyl-5-glutamyl phosphate to yield N-acetyl-L-glutamate 5-semialdehyde.</text>
</comment>